<dbReference type="EMBL" id="CAJJDP010000137">
    <property type="protein sequence ID" value="CAD8205698.1"/>
    <property type="molecule type" value="Genomic_DNA"/>
</dbReference>
<name>A0A8S1XZ15_PAROT</name>
<gene>
    <name evidence="1" type="ORF">POCTA_138.1.T1360056</name>
</gene>
<protein>
    <submittedName>
        <fullName evidence="1">Uncharacterized protein</fullName>
    </submittedName>
</protein>
<evidence type="ECO:0000313" key="2">
    <source>
        <dbReference type="Proteomes" id="UP000683925"/>
    </source>
</evidence>
<keyword evidence="2" id="KW-1185">Reference proteome</keyword>
<dbReference type="AlphaFoldDB" id="A0A8S1XZ15"/>
<accession>A0A8S1XZ15</accession>
<comment type="caution">
    <text evidence="1">The sequence shown here is derived from an EMBL/GenBank/DDBJ whole genome shotgun (WGS) entry which is preliminary data.</text>
</comment>
<evidence type="ECO:0000313" key="1">
    <source>
        <dbReference type="EMBL" id="CAD8205698.1"/>
    </source>
</evidence>
<dbReference type="Proteomes" id="UP000683925">
    <property type="component" value="Unassembled WGS sequence"/>
</dbReference>
<organism evidence="1 2">
    <name type="scientific">Paramecium octaurelia</name>
    <dbReference type="NCBI Taxonomy" id="43137"/>
    <lineage>
        <taxon>Eukaryota</taxon>
        <taxon>Sar</taxon>
        <taxon>Alveolata</taxon>
        <taxon>Ciliophora</taxon>
        <taxon>Intramacronucleata</taxon>
        <taxon>Oligohymenophorea</taxon>
        <taxon>Peniculida</taxon>
        <taxon>Parameciidae</taxon>
        <taxon>Paramecium</taxon>
    </lineage>
</organism>
<sequence length="116" mass="13147">MLIGNAAETPQASKANGLHHFILQLFTIMTLLKEIKILSSNIPSFDMFDRHIQLFCKDCLQLKLSMLCLPAKNIKVMWLSNSKLLDNHSIQPQSCLSPEMLLLMKIIKSIVLGRIL</sequence>
<reference evidence="1" key="1">
    <citation type="submission" date="2021-01" db="EMBL/GenBank/DDBJ databases">
        <authorList>
            <consortium name="Genoscope - CEA"/>
            <person name="William W."/>
        </authorList>
    </citation>
    <scope>NUCLEOTIDE SEQUENCE</scope>
</reference>
<proteinExistence type="predicted"/>